<sequence length="101" mass="11388">MIFSLNDQVSFSLDCFHCKDCDRETALVKECHSSTSQCYSILGPITRRGCAHKCPYNSAISEEECHLCSDDLCNHHQQDFKVTFCGNPSIIGEIDIVEVRI</sequence>
<evidence type="ECO:0000313" key="2">
    <source>
        <dbReference type="WBParaSite" id="MBELARI_LOCUS7153"/>
    </source>
</evidence>
<dbReference type="SUPFAM" id="SSF57302">
    <property type="entry name" value="Snake toxin-like"/>
    <property type="match status" value="1"/>
</dbReference>
<name>A0AAF3FJU5_9BILA</name>
<organism evidence="1 2">
    <name type="scientific">Mesorhabditis belari</name>
    <dbReference type="NCBI Taxonomy" id="2138241"/>
    <lineage>
        <taxon>Eukaryota</taxon>
        <taxon>Metazoa</taxon>
        <taxon>Ecdysozoa</taxon>
        <taxon>Nematoda</taxon>
        <taxon>Chromadorea</taxon>
        <taxon>Rhabditida</taxon>
        <taxon>Rhabditina</taxon>
        <taxon>Rhabditomorpha</taxon>
        <taxon>Rhabditoidea</taxon>
        <taxon>Rhabditidae</taxon>
        <taxon>Mesorhabditinae</taxon>
        <taxon>Mesorhabditis</taxon>
    </lineage>
</organism>
<keyword evidence="1" id="KW-1185">Reference proteome</keyword>
<dbReference type="AlphaFoldDB" id="A0AAF3FJU5"/>
<evidence type="ECO:0000313" key="1">
    <source>
        <dbReference type="Proteomes" id="UP000887575"/>
    </source>
</evidence>
<proteinExistence type="predicted"/>
<dbReference type="InterPro" id="IPR045860">
    <property type="entry name" value="Snake_toxin-like_sf"/>
</dbReference>
<accession>A0AAF3FJU5</accession>
<dbReference type="Proteomes" id="UP000887575">
    <property type="component" value="Unassembled WGS sequence"/>
</dbReference>
<protein>
    <submittedName>
        <fullName evidence="2">Uncharacterized protein</fullName>
    </submittedName>
</protein>
<reference evidence="2" key="1">
    <citation type="submission" date="2024-02" db="UniProtKB">
        <authorList>
            <consortium name="WormBaseParasite"/>
        </authorList>
    </citation>
    <scope>IDENTIFICATION</scope>
</reference>
<dbReference type="WBParaSite" id="MBELARI_LOCUS7153">
    <property type="protein sequence ID" value="MBELARI_LOCUS7153"/>
    <property type="gene ID" value="MBELARI_LOCUS7153"/>
</dbReference>